<organism evidence="4 5">
    <name type="scientific">Choanephora cucurbitarum</name>
    <dbReference type="NCBI Taxonomy" id="101091"/>
    <lineage>
        <taxon>Eukaryota</taxon>
        <taxon>Fungi</taxon>
        <taxon>Fungi incertae sedis</taxon>
        <taxon>Mucoromycota</taxon>
        <taxon>Mucoromycotina</taxon>
        <taxon>Mucoromycetes</taxon>
        <taxon>Mucorales</taxon>
        <taxon>Mucorineae</taxon>
        <taxon>Choanephoraceae</taxon>
        <taxon>Choanephoroideae</taxon>
        <taxon>Choanephora</taxon>
    </lineage>
</organism>
<dbReference type="Pfam" id="PF00956">
    <property type="entry name" value="NAP"/>
    <property type="match status" value="1"/>
</dbReference>
<dbReference type="SUPFAM" id="SSF143113">
    <property type="entry name" value="NAP-like"/>
    <property type="match status" value="1"/>
</dbReference>
<dbReference type="GO" id="GO:0006334">
    <property type="term" value="P:nucleosome assembly"/>
    <property type="evidence" value="ECO:0007669"/>
    <property type="project" value="InterPro"/>
</dbReference>
<sequence length="212" mass="24648">MSVEDSISDDFAVLQEETIEAIQQVEAYQRKLMAPIYHKRREIAKKIPHFWSQSLGNSPLFAFEPSDNDVEALENLTELHVEYDDSKPNYRKVVATFKKNDLFKNETLTKEFSIDPEDEGSVISKTTIEYHESKDSKKRKSREDDEDDATFLEWFGNDDVRSGILITEDFFPNALDYYKGDEESGDEIDDDIELGSEDDEDDEDEHIQKKKK</sequence>
<dbReference type="InterPro" id="IPR037231">
    <property type="entry name" value="NAP-like_sf"/>
</dbReference>
<evidence type="ECO:0000313" key="4">
    <source>
        <dbReference type="EMBL" id="OBZ81282.1"/>
    </source>
</evidence>
<protein>
    <submittedName>
        <fullName evidence="4">Protein SET</fullName>
    </submittedName>
</protein>
<feature type="compositionally biased region" description="Acidic residues" evidence="3">
    <location>
        <begin position="183"/>
        <end position="205"/>
    </location>
</feature>
<dbReference type="AlphaFoldDB" id="A0A1C7MWT7"/>
<dbReference type="OrthoDB" id="19419at2759"/>
<evidence type="ECO:0000256" key="2">
    <source>
        <dbReference type="RuleBase" id="RU003876"/>
    </source>
</evidence>
<dbReference type="Proteomes" id="UP000093000">
    <property type="component" value="Unassembled WGS sequence"/>
</dbReference>
<dbReference type="Gene3D" id="3.30.1120.90">
    <property type="entry name" value="Nucleosome assembly protein"/>
    <property type="match status" value="1"/>
</dbReference>
<dbReference type="EMBL" id="LUGH01001302">
    <property type="protein sequence ID" value="OBZ81282.1"/>
    <property type="molecule type" value="Genomic_DNA"/>
</dbReference>
<dbReference type="PANTHER" id="PTHR11875">
    <property type="entry name" value="TESTIS-SPECIFIC Y-ENCODED PROTEIN"/>
    <property type="match status" value="1"/>
</dbReference>
<reference evidence="4 5" key="1">
    <citation type="submission" date="2016-03" db="EMBL/GenBank/DDBJ databases">
        <title>Choanephora cucurbitarum.</title>
        <authorList>
            <person name="Min B."/>
            <person name="Park H."/>
            <person name="Park J.-H."/>
            <person name="Shin H.-D."/>
            <person name="Choi I.-G."/>
        </authorList>
    </citation>
    <scope>NUCLEOTIDE SEQUENCE [LARGE SCALE GENOMIC DNA]</scope>
    <source>
        <strain evidence="4 5">KUS-F28377</strain>
    </source>
</reference>
<gene>
    <name evidence="4" type="primary">SET</name>
    <name evidence="4" type="ORF">A0J61_10670</name>
</gene>
<dbReference type="InterPro" id="IPR002164">
    <property type="entry name" value="NAP_family"/>
</dbReference>
<evidence type="ECO:0000256" key="3">
    <source>
        <dbReference type="SAM" id="MobiDB-lite"/>
    </source>
</evidence>
<dbReference type="STRING" id="101091.A0A1C7MWT7"/>
<dbReference type="InParanoid" id="A0A1C7MWT7"/>
<name>A0A1C7MWT7_9FUNG</name>
<comment type="caution">
    <text evidence="4">The sequence shown here is derived from an EMBL/GenBank/DDBJ whole genome shotgun (WGS) entry which is preliminary data.</text>
</comment>
<evidence type="ECO:0000313" key="5">
    <source>
        <dbReference type="Proteomes" id="UP000093000"/>
    </source>
</evidence>
<proteinExistence type="inferred from homology"/>
<evidence type="ECO:0000256" key="1">
    <source>
        <dbReference type="ARBA" id="ARBA00009947"/>
    </source>
</evidence>
<feature type="region of interest" description="Disordered" evidence="3">
    <location>
        <begin position="176"/>
        <end position="212"/>
    </location>
</feature>
<dbReference type="GO" id="GO:0005634">
    <property type="term" value="C:nucleus"/>
    <property type="evidence" value="ECO:0007669"/>
    <property type="project" value="InterPro"/>
</dbReference>
<comment type="similarity">
    <text evidence="1 2">Belongs to the nucleosome assembly protein (NAP) family.</text>
</comment>
<accession>A0A1C7MWT7</accession>
<keyword evidence="5" id="KW-1185">Reference proteome</keyword>